<dbReference type="AlphaFoldDB" id="A0AAE0VXH3"/>
<gene>
    <name evidence="1" type="ORF">CHS0354_018690</name>
</gene>
<name>A0AAE0VXH3_9BIVA</name>
<accession>A0AAE0VXH3</accession>
<sequence>MGLLKLKNVILEAKKKQLDNERKAKEDALLRYIHCNVYIAYAVKDGAVSMKNWPMTFTIYDPFINTDNLHD</sequence>
<organism evidence="1 2">
    <name type="scientific">Potamilus streckersoni</name>
    <dbReference type="NCBI Taxonomy" id="2493646"/>
    <lineage>
        <taxon>Eukaryota</taxon>
        <taxon>Metazoa</taxon>
        <taxon>Spiralia</taxon>
        <taxon>Lophotrochozoa</taxon>
        <taxon>Mollusca</taxon>
        <taxon>Bivalvia</taxon>
        <taxon>Autobranchia</taxon>
        <taxon>Heteroconchia</taxon>
        <taxon>Palaeoheterodonta</taxon>
        <taxon>Unionida</taxon>
        <taxon>Unionoidea</taxon>
        <taxon>Unionidae</taxon>
        <taxon>Ambleminae</taxon>
        <taxon>Lampsilini</taxon>
        <taxon>Potamilus</taxon>
    </lineage>
</organism>
<reference evidence="1" key="1">
    <citation type="journal article" date="2021" name="Genome Biol. Evol.">
        <title>A High-Quality Reference Genome for a Parasitic Bivalve with Doubly Uniparental Inheritance (Bivalvia: Unionida).</title>
        <authorList>
            <person name="Smith C.H."/>
        </authorList>
    </citation>
    <scope>NUCLEOTIDE SEQUENCE</scope>
    <source>
        <strain evidence="1">CHS0354</strain>
    </source>
</reference>
<comment type="caution">
    <text evidence="1">The sequence shown here is derived from an EMBL/GenBank/DDBJ whole genome shotgun (WGS) entry which is preliminary data.</text>
</comment>
<reference evidence="1" key="2">
    <citation type="journal article" date="2021" name="Genome Biol. Evol.">
        <title>Developing a high-quality reference genome for a parasitic bivalve with doubly uniparental inheritance (Bivalvia: Unionida).</title>
        <authorList>
            <person name="Smith C.H."/>
        </authorList>
    </citation>
    <scope>NUCLEOTIDE SEQUENCE</scope>
    <source>
        <strain evidence="1">CHS0354</strain>
        <tissue evidence="1">Mantle</tissue>
    </source>
</reference>
<evidence type="ECO:0000313" key="2">
    <source>
        <dbReference type="Proteomes" id="UP001195483"/>
    </source>
</evidence>
<protein>
    <submittedName>
        <fullName evidence="1">Uncharacterized protein</fullName>
    </submittedName>
</protein>
<proteinExistence type="predicted"/>
<keyword evidence="2" id="KW-1185">Reference proteome</keyword>
<dbReference type="Proteomes" id="UP001195483">
    <property type="component" value="Unassembled WGS sequence"/>
</dbReference>
<reference evidence="1" key="3">
    <citation type="submission" date="2023-05" db="EMBL/GenBank/DDBJ databases">
        <authorList>
            <person name="Smith C.H."/>
        </authorList>
    </citation>
    <scope>NUCLEOTIDE SEQUENCE</scope>
    <source>
        <strain evidence="1">CHS0354</strain>
        <tissue evidence="1">Mantle</tissue>
    </source>
</reference>
<dbReference type="EMBL" id="JAEAOA010001146">
    <property type="protein sequence ID" value="KAK3593594.1"/>
    <property type="molecule type" value="Genomic_DNA"/>
</dbReference>
<evidence type="ECO:0000313" key="1">
    <source>
        <dbReference type="EMBL" id="KAK3593594.1"/>
    </source>
</evidence>